<comment type="caution">
    <text evidence="2">The sequence shown here is derived from an EMBL/GenBank/DDBJ whole genome shotgun (WGS) entry which is preliminary data.</text>
</comment>
<evidence type="ECO:0000313" key="2">
    <source>
        <dbReference type="EMBL" id="ORY42512.1"/>
    </source>
</evidence>
<dbReference type="GO" id="GO:0016020">
    <property type="term" value="C:membrane"/>
    <property type="evidence" value="ECO:0007669"/>
    <property type="project" value="TreeGrafter"/>
</dbReference>
<dbReference type="OrthoDB" id="1434354at2759"/>
<dbReference type="AlphaFoldDB" id="A0A1Y2C640"/>
<organism evidence="2 3">
    <name type="scientific">Rhizoclosmatium globosum</name>
    <dbReference type="NCBI Taxonomy" id="329046"/>
    <lineage>
        <taxon>Eukaryota</taxon>
        <taxon>Fungi</taxon>
        <taxon>Fungi incertae sedis</taxon>
        <taxon>Chytridiomycota</taxon>
        <taxon>Chytridiomycota incertae sedis</taxon>
        <taxon>Chytridiomycetes</taxon>
        <taxon>Chytridiales</taxon>
        <taxon>Chytriomycetaceae</taxon>
        <taxon>Rhizoclosmatium</taxon>
    </lineage>
</organism>
<keyword evidence="3" id="KW-1185">Reference proteome</keyword>
<sequence length="276" mass="31329">MDKVFVSNDQDFAIALQELKKRVAANKHTANANLSESLLKRTLWAKHNDLKSSEALLVAYANWHLKTLGNASARLSIKDVHPFLLTGILQSLPGCEDVDSLPVVYMRPNKYYPNQIPWQHVVNALVYLLEVTTGEQEKAAKYGFTFVCDMQDWGWSNFGTTYAAQFFSILSGRFPVRIRKFVLVNPPSLFPMVWKLIKPMMGEELASKFCFATSTTVGEVVKVQGLPAEVGGLRVEDGAIRMKEWVVERCRVEGAPYNDILIQNFNWKEPLERKEE</sequence>
<evidence type="ECO:0000259" key="1">
    <source>
        <dbReference type="PROSITE" id="PS50191"/>
    </source>
</evidence>
<gene>
    <name evidence="2" type="ORF">BCR33DRAFT_718207</name>
</gene>
<dbReference type="GO" id="GO:1902936">
    <property type="term" value="F:phosphatidylinositol bisphosphate binding"/>
    <property type="evidence" value="ECO:0007669"/>
    <property type="project" value="TreeGrafter"/>
</dbReference>
<dbReference type="PANTHER" id="PTHR10174">
    <property type="entry name" value="ALPHA-TOCOPHEROL TRANSFER PROTEIN-RELATED"/>
    <property type="match status" value="1"/>
</dbReference>
<dbReference type="PANTHER" id="PTHR10174:SF208">
    <property type="entry name" value="CRAL-TRIO DOMAIN-CONTAINING PROTEIN DDB_G0278031"/>
    <property type="match status" value="1"/>
</dbReference>
<dbReference type="PROSITE" id="PS50191">
    <property type="entry name" value="CRAL_TRIO"/>
    <property type="match status" value="1"/>
</dbReference>
<evidence type="ECO:0000313" key="3">
    <source>
        <dbReference type="Proteomes" id="UP000193642"/>
    </source>
</evidence>
<dbReference type="InterPro" id="IPR036865">
    <property type="entry name" value="CRAL-TRIO_dom_sf"/>
</dbReference>
<dbReference type="Pfam" id="PF00650">
    <property type="entry name" value="CRAL_TRIO"/>
    <property type="match status" value="1"/>
</dbReference>
<protein>
    <submittedName>
        <fullName evidence="2">CRAL/TRIO domain-containing protein</fullName>
    </submittedName>
</protein>
<dbReference type="Gene3D" id="3.40.525.10">
    <property type="entry name" value="CRAL-TRIO lipid binding domain"/>
    <property type="match status" value="1"/>
</dbReference>
<dbReference type="Proteomes" id="UP000193642">
    <property type="component" value="Unassembled WGS sequence"/>
</dbReference>
<proteinExistence type="predicted"/>
<dbReference type="SUPFAM" id="SSF52087">
    <property type="entry name" value="CRAL/TRIO domain"/>
    <property type="match status" value="1"/>
</dbReference>
<dbReference type="EMBL" id="MCGO01000028">
    <property type="protein sequence ID" value="ORY42512.1"/>
    <property type="molecule type" value="Genomic_DNA"/>
</dbReference>
<dbReference type="CDD" id="cd00170">
    <property type="entry name" value="SEC14"/>
    <property type="match status" value="1"/>
</dbReference>
<accession>A0A1Y2C640</accession>
<dbReference type="InterPro" id="IPR001251">
    <property type="entry name" value="CRAL-TRIO_dom"/>
</dbReference>
<name>A0A1Y2C640_9FUNG</name>
<reference evidence="2 3" key="1">
    <citation type="submission" date="2016-07" db="EMBL/GenBank/DDBJ databases">
        <title>Pervasive Adenine N6-methylation of Active Genes in Fungi.</title>
        <authorList>
            <consortium name="DOE Joint Genome Institute"/>
            <person name="Mondo S.J."/>
            <person name="Dannebaum R.O."/>
            <person name="Kuo R.C."/>
            <person name="Labutti K."/>
            <person name="Haridas S."/>
            <person name="Kuo A."/>
            <person name="Salamov A."/>
            <person name="Ahrendt S.R."/>
            <person name="Lipzen A."/>
            <person name="Sullivan W."/>
            <person name="Andreopoulos W.B."/>
            <person name="Clum A."/>
            <person name="Lindquist E."/>
            <person name="Daum C."/>
            <person name="Ramamoorthy G.K."/>
            <person name="Gryganskyi A."/>
            <person name="Culley D."/>
            <person name="Magnuson J.K."/>
            <person name="James T.Y."/>
            <person name="O'Malley M.A."/>
            <person name="Stajich J.E."/>
            <person name="Spatafora J.W."/>
            <person name="Visel A."/>
            <person name="Grigoriev I.V."/>
        </authorList>
    </citation>
    <scope>NUCLEOTIDE SEQUENCE [LARGE SCALE GENOMIC DNA]</scope>
    <source>
        <strain evidence="2 3">JEL800</strain>
    </source>
</reference>
<dbReference type="SMART" id="SM00516">
    <property type="entry name" value="SEC14"/>
    <property type="match status" value="1"/>
</dbReference>
<dbReference type="STRING" id="329046.A0A1Y2C640"/>
<feature type="domain" description="CRAL-TRIO" evidence="1">
    <location>
        <begin position="73"/>
        <end position="238"/>
    </location>
</feature>